<protein>
    <submittedName>
        <fullName evidence="2">Uncharacterized protein</fullName>
    </submittedName>
</protein>
<evidence type="ECO:0000256" key="1">
    <source>
        <dbReference type="SAM" id="MobiDB-lite"/>
    </source>
</evidence>
<evidence type="ECO:0000313" key="3">
    <source>
        <dbReference type="Proteomes" id="UP000499080"/>
    </source>
</evidence>
<dbReference type="Proteomes" id="UP000499080">
    <property type="component" value="Unassembled WGS sequence"/>
</dbReference>
<proteinExistence type="predicted"/>
<dbReference type="EMBL" id="BGPR01009467">
    <property type="protein sequence ID" value="GBN40182.1"/>
    <property type="molecule type" value="Genomic_DNA"/>
</dbReference>
<dbReference type="AlphaFoldDB" id="A0A4Y2NMP1"/>
<comment type="caution">
    <text evidence="2">The sequence shown here is derived from an EMBL/GenBank/DDBJ whole genome shotgun (WGS) entry which is preliminary data.</text>
</comment>
<accession>A0A4Y2NMP1</accession>
<keyword evidence="3" id="KW-1185">Reference proteome</keyword>
<reference evidence="2 3" key="1">
    <citation type="journal article" date="2019" name="Sci. Rep.">
        <title>Orb-weaving spider Araneus ventricosus genome elucidates the spidroin gene catalogue.</title>
        <authorList>
            <person name="Kono N."/>
            <person name="Nakamura H."/>
            <person name="Ohtoshi R."/>
            <person name="Moran D.A.P."/>
            <person name="Shinohara A."/>
            <person name="Yoshida Y."/>
            <person name="Fujiwara M."/>
            <person name="Mori M."/>
            <person name="Tomita M."/>
            <person name="Arakawa K."/>
        </authorList>
    </citation>
    <scope>NUCLEOTIDE SEQUENCE [LARGE SCALE GENOMIC DNA]</scope>
</reference>
<organism evidence="2 3">
    <name type="scientific">Araneus ventricosus</name>
    <name type="common">Orbweaver spider</name>
    <name type="synonym">Epeira ventricosa</name>
    <dbReference type="NCBI Taxonomy" id="182803"/>
    <lineage>
        <taxon>Eukaryota</taxon>
        <taxon>Metazoa</taxon>
        <taxon>Ecdysozoa</taxon>
        <taxon>Arthropoda</taxon>
        <taxon>Chelicerata</taxon>
        <taxon>Arachnida</taxon>
        <taxon>Araneae</taxon>
        <taxon>Araneomorphae</taxon>
        <taxon>Entelegynae</taxon>
        <taxon>Araneoidea</taxon>
        <taxon>Araneidae</taxon>
        <taxon>Araneus</taxon>
    </lineage>
</organism>
<name>A0A4Y2NMP1_ARAVE</name>
<feature type="compositionally biased region" description="Basic and acidic residues" evidence="1">
    <location>
        <begin position="57"/>
        <end position="68"/>
    </location>
</feature>
<feature type="region of interest" description="Disordered" evidence="1">
    <location>
        <begin position="31"/>
        <end position="103"/>
    </location>
</feature>
<sequence length="103" mass="11708">MSAHRDLKWRGPSRSRIALKYLPNGRAAVVSSQLRGWRVPGSKLDSVEEPPYKRRSHPETEMSWREELSVQSLADLGTKPGFNKTSGKQKQKRTSDPVRPQNP</sequence>
<evidence type="ECO:0000313" key="2">
    <source>
        <dbReference type="EMBL" id="GBN40182.1"/>
    </source>
</evidence>
<gene>
    <name evidence="2" type="ORF">AVEN_162431_1</name>
</gene>